<evidence type="ECO:0000313" key="3">
    <source>
        <dbReference type="Proteomes" id="UP000286680"/>
    </source>
</evidence>
<evidence type="ECO:0000313" key="2">
    <source>
        <dbReference type="EMBL" id="RUO45206.1"/>
    </source>
</evidence>
<dbReference type="AlphaFoldDB" id="A0AA94EGR5"/>
<proteinExistence type="predicted"/>
<keyword evidence="1" id="KW-0732">Signal</keyword>
<dbReference type="RefSeq" id="WP_126819587.1">
    <property type="nucleotide sequence ID" value="NZ_PIPS01000001.1"/>
</dbReference>
<feature type="signal peptide" evidence="1">
    <location>
        <begin position="1"/>
        <end position="28"/>
    </location>
</feature>
<keyword evidence="3" id="KW-1185">Reference proteome</keyword>
<dbReference type="Proteomes" id="UP000286680">
    <property type="component" value="Unassembled WGS sequence"/>
</dbReference>
<name>A0AA94EGR5_9GAMM</name>
<comment type="caution">
    <text evidence="2">The sequence shown here is derived from an EMBL/GenBank/DDBJ whole genome shotgun (WGS) entry which is preliminary data.</text>
</comment>
<gene>
    <name evidence="2" type="ORF">CWE23_04100</name>
</gene>
<sequence length="717" mass="82496">MSRFSPLTRKGLLTSGMVALSLTGAAQAQDIPDYLRYEPTQTDVGGTGLLQMPSARMARQGEFSVFYYDNDEYRRVGLSLQLFPWLETIIRYNDVRTRLYNPNPDFSGDQTYKDRGVDVKFRLWEETQYRPEVSVGLRDFAGTGQFSGEYLVASKRWHDFDFTLGIGWGYLGRSGNIDNPFCKLTDSYCERPGGFRGEGGSFEYDEWFKGNAALYGGVEWQTPWEPLSVKVEYDGNDYSDESSRTPIIQDSNWNLGLHYRLHEYANVQVSFERGNTVMFGFNLRTNFNDITQYKQRPRKRLAEDLDNTRRPVYIDQLDADRLAGEVYRETGWVSAELTIDDDGKTLNSYGYQTRYRDRDESDERTGRLLATKLPESIEAYRLIDAPYGIKLRQTTIDADKIKAAMRAETIDADAREAIQRGDIDTIATQGRQLSRRDTDWNMPSFSVRPYIQQSFGSPENFYMYELRADAYSTWEIKENLFVDGRAALRLAGNYDEFNFLVTDEDAPLPRVRTFVRSYVEFSDIWLENLQATYLKQLNKNWYASVYGGYFERMFGGVGSEILYRPYNQGWGIAADINWAKQRDFDSHFGYRDYDVITGHVSGYWQPEFLPDTMVRVAAGRFLAKDWGVQVNFEHKFDSGVIVGAYAAKTNVSAEDYGEGSFTKGFYLSLPFDLFQIRDSKGRATVGWTPLTRDGGQMLMRQRTLFGVTDGRDAFYSN</sequence>
<reference evidence="3" key="1">
    <citation type="journal article" date="2018" name="Front. Microbiol.">
        <title>Genome-Based Analysis Reveals the Taxonomy and Diversity of the Family Idiomarinaceae.</title>
        <authorList>
            <person name="Liu Y."/>
            <person name="Lai Q."/>
            <person name="Shao Z."/>
        </authorList>
    </citation>
    <scope>NUCLEOTIDE SEQUENCE [LARGE SCALE GENOMIC DNA]</scope>
    <source>
        <strain evidence="3">SN-14</strain>
    </source>
</reference>
<dbReference type="EMBL" id="PIPS01000001">
    <property type="protein sequence ID" value="RUO45206.1"/>
    <property type="molecule type" value="Genomic_DNA"/>
</dbReference>
<evidence type="ECO:0000256" key="1">
    <source>
        <dbReference type="SAM" id="SignalP"/>
    </source>
</evidence>
<organism evidence="2 3">
    <name type="scientific">Idiomarina aquatica</name>
    <dbReference type="NCBI Taxonomy" id="1327752"/>
    <lineage>
        <taxon>Bacteria</taxon>
        <taxon>Pseudomonadati</taxon>
        <taxon>Pseudomonadota</taxon>
        <taxon>Gammaproteobacteria</taxon>
        <taxon>Alteromonadales</taxon>
        <taxon>Idiomarinaceae</taxon>
        <taxon>Idiomarina</taxon>
    </lineage>
</organism>
<dbReference type="InterPro" id="IPR010344">
    <property type="entry name" value="YbjH"/>
</dbReference>
<protein>
    <submittedName>
        <fullName evidence="2">YjbH domain-containing protein</fullName>
    </submittedName>
</protein>
<dbReference type="Pfam" id="PF06082">
    <property type="entry name" value="YjbH"/>
    <property type="match status" value="1"/>
</dbReference>
<feature type="chain" id="PRO_5041719904" evidence="1">
    <location>
        <begin position="29"/>
        <end position="717"/>
    </location>
</feature>
<accession>A0AA94EGR5</accession>